<dbReference type="Pfam" id="PF23636">
    <property type="entry name" value="DUF7144"/>
    <property type="match status" value="1"/>
</dbReference>
<accession>A0A9W6REP8</accession>
<keyword evidence="1" id="KW-1133">Transmembrane helix</keyword>
<protein>
    <recommendedName>
        <fullName evidence="2">DUF7144 domain-containing protein</fullName>
    </recommendedName>
</protein>
<evidence type="ECO:0000313" key="3">
    <source>
        <dbReference type="EMBL" id="GLY74403.1"/>
    </source>
</evidence>
<sequence length="148" mass="16082">MLYRPVDRRAAMPGIAGGHTSREPITSGLLSFAGFLIGLVGFFNIVDGLTSLTKRTLYLVPSSKLLVFDFTAWGWIWIIVGILQIFVGVSIFARRAWARTAGITLMLLAIAGQFAFMNAFPLWSIVIIAVSLVAIYLLMVPAPGSLAH</sequence>
<dbReference type="AlphaFoldDB" id="A0A9W6REP8"/>
<keyword evidence="1" id="KW-0472">Membrane</keyword>
<feature type="transmembrane region" description="Helical" evidence="1">
    <location>
        <begin position="66"/>
        <end position="89"/>
    </location>
</feature>
<keyword evidence="1" id="KW-0812">Transmembrane</keyword>
<name>A0A9W6REP8_9ACTN</name>
<proteinExistence type="predicted"/>
<dbReference type="EMBL" id="BSTJ01000003">
    <property type="protein sequence ID" value="GLY74403.1"/>
    <property type="molecule type" value="Genomic_DNA"/>
</dbReference>
<comment type="caution">
    <text evidence="3">The sequence shown here is derived from an EMBL/GenBank/DDBJ whole genome shotgun (WGS) entry which is preliminary data.</text>
</comment>
<dbReference type="InterPro" id="IPR055568">
    <property type="entry name" value="DUF7144"/>
</dbReference>
<dbReference type="Proteomes" id="UP001165135">
    <property type="component" value="Unassembled WGS sequence"/>
</dbReference>
<evidence type="ECO:0000313" key="4">
    <source>
        <dbReference type="Proteomes" id="UP001165135"/>
    </source>
</evidence>
<feature type="transmembrane region" description="Helical" evidence="1">
    <location>
        <begin position="122"/>
        <end position="142"/>
    </location>
</feature>
<feature type="transmembrane region" description="Helical" evidence="1">
    <location>
        <begin position="29"/>
        <end position="46"/>
    </location>
</feature>
<feature type="domain" description="DUF7144" evidence="2">
    <location>
        <begin position="31"/>
        <end position="141"/>
    </location>
</feature>
<organism evidence="3 4">
    <name type="scientific">Actinoallomurus iriomotensis</name>
    <dbReference type="NCBI Taxonomy" id="478107"/>
    <lineage>
        <taxon>Bacteria</taxon>
        <taxon>Bacillati</taxon>
        <taxon>Actinomycetota</taxon>
        <taxon>Actinomycetes</taxon>
        <taxon>Streptosporangiales</taxon>
        <taxon>Thermomonosporaceae</taxon>
        <taxon>Actinoallomurus</taxon>
    </lineage>
</organism>
<evidence type="ECO:0000256" key="1">
    <source>
        <dbReference type="SAM" id="Phobius"/>
    </source>
</evidence>
<gene>
    <name evidence="3" type="ORF">Airi01_026700</name>
</gene>
<reference evidence="3" key="1">
    <citation type="submission" date="2023-03" db="EMBL/GenBank/DDBJ databases">
        <title>Actinoallomurus iriomotensis NBRC 103681.</title>
        <authorList>
            <person name="Ichikawa N."/>
            <person name="Sato H."/>
            <person name="Tonouchi N."/>
        </authorList>
    </citation>
    <scope>NUCLEOTIDE SEQUENCE</scope>
    <source>
        <strain evidence="3">NBRC 103681</strain>
    </source>
</reference>
<evidence type="ECO:0000259" key="2">
    <source>
        <dbReference type="Pfam" id="PF23636"/>
    </source>
</evidence>